<keyword evidence="12" id="KW-1185">Reference proteome</keyword>
<evidence type="ECO:0000256" key="5">
    <source>
        <dbReference type="ARBA" id="ARBA00023315"/>
    </source>
</evidence>
<keyword evidence="5 8" id="KW-0012">Acyltransferase</keyword>
<evidence type="ECO:0000313" key="11">
    <source>
        <dbReference type="EMBL" id="CDH19174.1"/>
    </source>
</evidence>
<gene>
    <name evidence="11" type="primary">paaJ</name>
    <name evidence="11" type="ORF">XBKQ1_1920004</name>
</gene>
<feature type="active site" description="Proton acceptor" evidence="7">
    <location>
        <position position="359"/>
    </location>
</feature>
<dbReference type="PROSITE" id="PS00737">
    <property type="entry name" value="THIOLASE_2"/>
    <property type="match status" value="1"/>
</dbReference>
<dbReference type="NCBIfam" id="TIGR02430">
    <property type="entry name" value="pcaF"/>
    <property type="match status" value="1"/>
</dbReference>
<dbReference type="Gene3D" id="3.40.47.10">
    <property type="match status" value="1"/>
</dbReference>
<dbReference type="RefSeq" id="WP_038247126.1">
    <property type="nucleotide sequence ID" value="NZ_CAWLZI010000179.1"/>
</dbReference>
<dbReference type="InterPro" id="IPR020617">
    <property type="entry name" value="Thiolase_C"/>
</dbReference>
<dbReference type="PANTHER" id="PTHR43853">
    <property type="entry name" value="3-KETOACYL-COA THIOLASE, PEROXISOMAL"/>
    <property type="match status" value="1"/>
</dbReference>
<dbReference type="NCBIfam" id="NF006551">
    <property type="entry name" value="PRK09050.1"/>
    <property type="match status" value="1"/>
</dbReference>
<proteinExistence type="inferred from homology"/>
<feature type="active site" description="Acyl-thioester intermediate" evidence="7">
    <location>
        <position position="90"/>
    </location>
</feature>
<evidence type="ECO:0000256" key="1">
    <source>
        <dbReference type="ARBA" id="ARBA00005189"/>
    </source>
</evidence>
<evidence type="ECO:0000259" key="10">
    <source>
        <dbReference type="Pfam" id="PF02803"/>
    </source>
</evidence>
<dbReference type="Pfam" id="PF00108">
    <property type="entry name" value="Thiolase_N"/>
    <property type="match status" value="1"/>
</dbReference>
<dbReference type="InterPro" id="IPR050215">
    <property type="entry name" value="Thiolase-like_sf_Thiolase"/>
</dbReference>
<evidence type="ECO:0000256" key="7">
    <source>
        <dbReference type="PIRSR" id="PIRSR000429-1"/>
    </source>
</evidence>
<dbReference type="PROSITE" id="PS00099">
    <property type="entry name" value="THIOLASE_3"/>
    <property type="match status" value="1"/>
</dbReference>
<comment type="pathway">
    <text evidence="2">Aromatic compound metabolism.</text>
</comment>
<dbReference type="InterPro" id="IPR002155">
    <property type="entry name" value="Thiolase"/>
</dbReference>
<evidence type="ECO:0000256" key="2">
    <source>
        <dbReference type="ARBA" id="ARBA00005211"/>
    </source>
</evidence>
<dbReference type="PROSITE" id="PS00098">
    <property type="entry name" value="THIOLASE_1"/>
    <property type="match status" value="1"/>
</dbReference>
<evidence type="ECO:0000256" key="3">
    <source>
        <dbReference type="ARBA" id="ARBA00010982"/>
    </source>
</evidence>
<dbReference type="OrthoDB" id="9764638at2"/>
<evidence type="ECO:0000256" key="8">
    <source>
        <dbReference type="RuleBase" id="RU003557"/>
    </source>
</evidence>
<keyword evidence="4 8" id="KW-0808">Transferase</keyword>
<organism evidence="11 12">
    <name type="scientific">Xenorhabdus bovienii str. kraussei Quebec</name>
    <dbReference type="NCBI Taxonomy" id="1398203"/>
    <lineage>
        <taxon>Bacteria</taxon>
        <taxon>Pseudomonadati</taxon>
        <taxon>Pseudomonadota</taxon>
        <taxon>Gammaproteobacteria</taxon>
        <taxon>Enterobacterales</taxon>
        <taxon>Morganellaceae</taxon>
        <taxon>Xenorhabdus</taxon>
    </lineage>
</organism>
<dbReference type="HOGENOM" id="CLU_031026_2_2_6"/>
<evidence type="ECO:0000259" key="9">
    <source>
        <dbReference type="Pfam" id="PF00108"/>
    </source>
</evidence>
<dbReference type="InterPro" id="IPR020610">
    <property type="entry name" value="Thiolase_AS"/>
</dbReference>
<dbReference type="PIRSF" id="PIRSF000429">
    <property type="entry name" value="Ac-CoA_Ac_transf"/>
    <property type="match status" value="1"/>
</dbReference>
<dbReference type="InterPro" id="IPR012793">
    <property type="entry name" value="PcaF"/>
</dbReference>
<feature type="domain" description="Thiolase C-terminal" evidence="10">
    <location>
        <begin position="279"/>
        <end position="402"/>
    </location>
</feature>
<dbReference type="SUPFAM" id="SSF53901">
    <property type="entry name" value="Thiolase-like"/>
    <property type="match status" value="2"/>
</dbReference>
<dbReference type="GO" id="GO:0005737">
    <property type="term" value="C:cytoplasm"/>
    <property type="evidence" value="ECO:0007669"/>
    <property type="project" value="UniProtKB-ARBA"/>
</dbReference>
<evidence type="ECO:0000256" key="4">
    <source>
        <dbReference type="ARBA" id="ARBA00022679"/>
    </source>
</evidence>
<dbReference type="Pfam" id="PF02803">
    <property type="entry name" value="Thiolase_C"/>
    <property type="match status" value="1"/>
</dbReference>
<dbReference type="Proteomes" id="UP000028500">
    <property type="component" value="Unassembled WGS sequence"/>
</dbReference>
<dbReference type="GO" id="GO:0033812">
    <property type="term" value="F:3-oxoadipyl-CoA thiolase activity"/>
    <property type="evidence" value="ECO:0007669"/>
    <property type="project" value="UniProtKB-EC"/>
</dbReference>
<dbReference type="InterPro" id="IPR020615">
    <property type="entry name" value="Thiolase_acyl_enz_int_AS"/>
</dbReference>
<dbReference type="InterPro" id="IPR016039">
    <property type="entry name" value="Thiolase-like"/>
</dbReference>
<sequence length="404" mass="42886">MTHAFICDGIRTPIGRYGGALSGLRADDLAALPLQALIARYPSLDWQQIDDVILGCANQAGEDNRNVARMAVLLAGLPYSVSATTLNRLCGSGLDALAFAARGIKAGEAQLMLAGGIESMTRAPFVMGKTDSPFSRQAQIFDTTLGWRFINPLMQQQFGTDSMPETAENVAAQFQINRDDQDAFALRSQQRTASAQQRGIFAEEITPVTLPAANKKGVATIISQDEHPRPETTFEQLQRLKTPFRTDGTITAGNASGVNDGAAALIIASETAALQQGLTPRARIIATATCGVEPRIMGIGPLPATRKVLELTGLSLNQMDVIELNEAFAAQSLAVMRQLGLPDDAEQVNPNGGAIALGHPLGMSGARLALTATLELERRAGRYALCTMCIGVGQGIAMIIERVS</sequence>
<dbReference type="FunFam" id="3.40.47.10:FF:000010">
    <property type="entry name" value="Acetyl-CoA acetyltransferase (Thiolase)"/>
    <property type="match status" value="1"/>
</dbReference>
<comment type="caution">
    <text evidence="11">The sequence shown here is derived from an EMBL/GenBank/DDBJ whole genome shotgun (WGS) entry which is preliminary data.</text>
</comment>
<dbReference type="InterPro" id="IPR020616">
    <property type="entry name" value="Thiolase_N"/>
</dbReference>
<feature type="domain" description="Thiolase N-terminal" evidence="9">
    <location>
        <begin position="5"/>
        <end position="270"/>
    </location>
</feature>
<dbReference type="EMBL" id="CBSY010000104">
    <property type="protein sequence ID" value="CDH19174.1"/>
    <property type="molecule type" value="Genomic_DNA"/>
</dbReference>
<reference evidence="11" key="1">
    <citation type="submission" date="2013-07" db="EMBL/GenBank/DDBJ databases">
        <title>Sub-species coevolution in mutualistic symbiosis.</title>
        <authorList>
            <person name="Murfin K."/>
            <person name="Klassen J."/>
            <person name="Lee M."/>
            <person name="Forst S."/>
            <person name="Stock P."/>
            <person name="Goodrich-Blair H."/>
        </authorList>
    </citation>
    <scope>NUCLEOTIDE SEQUENCE [LARGE SCALE GENOMIC DNA]</scope>
    <source>
        <strain evidence="11">Kraussei Quebec</strain>
    </source>
</reference>
<comment type="similarity">
    <text evidence="3 8">Belongs to the thiolase-like superfamily. Thiolase family.</text>
</comment>
<dbReference type="GO" id="GO:0006635">
    <property type="term" value="P:fatty acid beta-oxidation"/>
    <property type="evidence" value="ECO:0007669"/>
    <property type="project" value="TreeGrafter"/>
</dbReference>
<protein>
    <submittedName>
        <fullName evidence="11">Putative beta-ketoadipyl CoA thiolase with thiolase-like domain, phenylacetic acid degradation</fullName>
    </submittedName>
</protein>
<name>A0A077PHH6_XENBV</name>
<dbReference type="CDD" id="cd00751">
    <property type="entry name" value="thiolase"/>
    <property type="match status" value="1"/>
</dbReference>
<dbReference type="InterPro" id="IPR020613">
    <property type="entry name" value="Thiolase_CS"/>
</dbReference>
<dbReference type="AlphaFoldDB" id="A0A077PHH6"/>
<evidence type="ECO:0000256" key="6">
    <source>
        <dbReference type="ARBA" id="ARBA00048527"/>
    </source>
</evidence>
<evidence type="ECO:0000313" key="12">
    <source>
        <dbReference type="Proteomes" id="UP000028500"/>
    </source>
</evidence>
<comment type="pathway">
    <text evidence="1">Lipid metabolism.</text>
</comment>
<dbReference type="GO" id="GO:0019619">
    <property type="term" value="P:3,4-dihydroxybenzoate catabolic process"/>
    <property type="evidence" value="ECO:0007669"/>
    <property type="project" value="InterPro"/>
</dbReference>
<comment type="catalytic activity">
    <reaction evidence="6">
        <text>succinyl-CoA + acetyl-CoA = 3-oxoadipyl-CoA + CoA</text>
        <dbReference type="Rhea" id="RHEA:19481"/>
        <dbReference type="ChEBI" id="CHEBI:57287"/>
        <dbReference type="ChEBI" id="CHEBI:57288"/>
        <dbReference type="ChEBI" id="CHEBI:57292"/>
        <dbReference type="ChEBI" id="CHEBI:57348"/>
        <dbReference type="EC" id="2.3.1.174"/>
    </reaction>
</comment>
<feature type="active site" description="Proton acceptor" evidence="7">
    <location>
        <position position="389"/>
    </location>
</feature>
<dbReference type="GO" id="GO:0010124">
    <property type="term" value="P:phenylacetate catabolic process"/>
    <property type="evidence" value="ECO:0007669"/>
    <property type="project" value="TreeGrafter"/>
</dbReference>
<dbReference type="NCBIfam" id="TIGR01930">
    <property type="entry name" value="AcCoA-C-Actrans"/>
    <property type="match status" value="1"/>
</dbReference>
<dbReference type="PANTHER" id="PTHR43853:SF2">
    <property type="entry name" value="3-OXOADIPYL-COA_3-OXO-5,6-DEHYDROSUBERYL-COA THIOLASE"/>
    <property type="match status" value="1"/>
</dbReference>
<accession>A0A077PHH6</accession>